<keyword evidence="4" id="KW-1185">Reference proteome</keyword>
<keyword evidence="1" id="KW-0812">Transmembrane</keyword>
<feature type="transmembrane region" description="Helical" evidence="1">
    <location>
        <begin position="288"/>
        <end position="306"/>
    </location>
</feature>
<keyword evidence="3" id="KW-0808">Transferase</keyword>
<dbReference type="SUPFAM" id="SSF53448">
    <property type="entry name" value="Nucleotide-diphospho-sugar transferases"/>
    <property type="match status" value="1"/>
</dbReference>
<dbReference type="Proteomes" id="UP000474296">
    <property type="component" value="Unassembled WGS sequence"/>
</dbReference>
<evidence type="ECO:0000313" key="4">
    <source>
        <dbReference type="Proteomes" id="UP000474296"/>
    </source>
</evidence>
<accession>A0A6M0CKT9</accession>
<gene>
    <name evidence="3" type="ORF">GWK10_10300</name>
</gene>
<dbReference type="InterPro" id="IPR029044">
    <property type="entry name" value="Nucleotide-diphossugar_trans"/>
</dbReference>
<organism evidence="3 4">
    <name type="scientific">Spongiivirga citrea</name>
    <dbReference type="NCBI Taxonomy" id="1481457"/>
    <lineage>
        <taxon>Bacteria</taxon>
        <taxon>Pseudomonadati</taxon>
        <taxon>Bacteroidota</taxon>
        <taxon>Flavobacteriia</taxon>
        <taxon>Flavobacteriales</taxon>
        <taxon>Flavobacteriaceae</taxon>
        <taxon>Spongiivirga</taxon>
    </lineage>
</organism>
<dbReference type="Pfam" id="PF00535">
    <property type="entry name" value="Glycos_transf_2"/>
    <property type="match status" value="1"/>
</dbReference>
<dbReference type="PANTHER" id="PTHR22916">
    <property type="entry name" value="GLYCOSYLTRANSFERASE"/>
    <property type="match status" value="1"/>
</dbReference>
<dbReference type="GO" id="GO:0016758">
    <property type="term" value="F:hexosyltransferase activity"/>
    <property type="evidence" value="ECO:0007669"/>
    <property type="project" value="UniProtKB-ARBA"/>
</dbReference>
<feature type="transmembrane region" description="Helical" evidence="1">
    <location>
        <begin position="243"/>
        <end position="276"/>
    </location>
</feature>
<dbReference type="PANTHER" id="PTHR22916:SF64">
    <property type="entry name" value="TRANSFERASE, PUTATIVE-RELATED"/>
    <property type="match status" value="1"/>
</dbReference>
<proteinExistence type="predicted"/>
<evidence type="ECO:0000259" key="2">
    <source>
        <dbReference type="Pfam" id="PF00535"/>
    </source>
</evidence>
<comment type="caution">
    <text evidence="3">The sequence shown here is derived from an EMBL/GenBank/DDBJ whole genome shotgun (WGS) entry which is preliminary data.</text>
</comment>
<name>A0A6M0CKT9_9FLAO</name>
<evidence type="ECO:0000313" key="3">
    <source>
        <dbReference type="EMBL" id="NER17603.1"/>
    </source>
</evidence>
<dbReference type="RefSeq" id="WP_164032281.1">
    <property type="nucleotide sequence ID" value="NZ_JAABOQ010000004.1"/>
</dbReference>
<protein>
    <submittedName>
        <fullName evidence="3">Glycosyltransferase</fullName>
    </submittedName>
</protein>
<keyword evidence="1" id="KW-0472">Membrane</keyword>
<dbReference type="InterPro" id="IPR001173">
    <property type="entry name" value="Glyco_trans_2-like"/>
</dbReference>
<dbReference type="EMBL" id="JAABOQ010000004">
    <property type="protein sequence ID" value="NER17603.1"/>
    <property type="molecule type" value="Genomic_DNA"/>
</dbReference>
<dbReference type="AlphaFoldDB" id="A0A6M0CKT9"/>
<sequence>MKYYFSFIIPVYNRPDEIDELLSSMQKMEFEEEFEVVIVEDGSQQTSEEVIEKYGESLQISYYKKENTGPGDSRNYGMQKAKGDYFLILDSDCLLPKHYLREVTSAFDKDFVHCFGGPDAAHSSFSPLQKAINYSMTSLFTTGGIRGKNKSVGKFQPRSFNMGLSKEAFQKTNGFGRIHPGEDPDLAIRIWKAGYETRLFEKAFVYHKRRISFTKFYQQVHKFGLVRPILNTWHPETAKLVFWFPLLFCLALLCAIMLSAIGFYFAIIPFAIYFLVLTLDSTIKNRSLLVGLMSLPAVLIQFYGYGSGFINTTINVAWLKKDPEKAYPKLFFKK</sequence>
<reference evidence="3 4" key="1">
    <citation type="submission" date="2020-01" db="EMBL/GenBank/DDBJ databases">
        <title>Spongiivirga citrea KCTC 32990T.</title>
        <authorList>
            <person name="Wang G."/>
        </authorList>
    </citation>
    <scope>NUCLEOTIDE SEQUENCE [LARGE SCALE GENOMIC DNA]</scope>
    <source>
        <strain evidence="3 4">KCTC 32990</strain>
    </source>
</reference>
<feature type="domain" description="Glycosyltransferase 2-like" evidence="2">
    <location>
        <begin position="6"/>
        <end position="144"/>
    </location>
</feature>
<keyword evidence="1" id="KW-1133">Transmembrane helix</keyword>
<evidence type="ECO:0000256" key="1">
    <source>
        <dbReference type="SAM" id="Phobius"/>
    </source>
</evidence>
<dbReference type="Gene3D" id="3.90.550.10">
    <property type="entry name" value="Spore Coat Polysaccharide Biosynthesis Protein SpsA, Chain A"/>
    <property type="match status" value="1"/>
</dbReference>